<dbReference type="PROSITE" id="PS50280">
    <property type="entry name" value="SET"/>
    <property type="match status" value="1"/>
</dbReference>
<dbReference type="InterPro" id="IPR050869">
    <property type="entry name" value="H3K4_H4K5_MeTrfase"/>
</dbReference>
<accession>A0A7S4ENI2</accession>
<dbReference type="InterPro" id="IPR011990">
    <property type="entry name" value="TPR-like_helical_dom_sf"/>
</dbReference>
<dbReference type="AlphaFoldDB" id="A0A7S4ENI2"/>
<dbReference type="GO" id="GO:0005634">
    <property type="term" value="C:nucleus"/>
    <property type="evidence" value="ECO:0007669"/>
    <property type="project" value="TreeGrafter"/>
</dbReference>
<feature type="domain" description="SET" evidence="1">
    <location>
        <begin position="1"/>
        <end position="239"/>
    </location>
</feature>
<sequence>MTEVRCSKSGGHLGLFALKDFSVGDVILEEIPTVTLAPSNEKVSRELLSEWEHGSSKERTNSSSNRKTLWTSIKLPPSNLVPSHLHGTFKGMVQACIVFIKNYQDKIEQKQLESVLELYYPTKDSTSDAEKCIINVTDEAILFLKQHVTTTKTAGKIFSSFEDWDKLHKIALIWACNAFQGGRVYPQISRVNHSCNPNALIQTSNAEQNDECSDGNNEGQKLLAATKIEKGSEICISYLGLFLYTDTVIRRKKLERTKFFKCVCLRCTDAWLKGDEGAAKIPCLTSHPRDPKQMSLDEDVQYDDDQTVKYISLGLTEEKGEADDEKVLKVLRNVCGKIELYLDIYDDGQTKNNNNSNGDDEEEKAEILEEHASLASTMMGDRHWTTNLTLLLHLDTRLKAMSQRMIVTQELPEEDKIAEAIDSLQRIFQFVNSLELDMYPGHLLGDVTIGTARMLVSLGDEKSQKYGAEWLSKIDDYVDKFANKGVQKVVSVLKVAWKKHRRFDNDADGSSLDKKKKAKIV</sequence>
<dbReference type="SUPFAM" id="SSF82199">
    <property type="entry name" value="SET domain"/>
    <property type="match status" value="1"/>
</dbReference>
<proteinExistence type="predicted"/>
<organism evidence="2">
    <name type="scientific">Pseudo-nitzschia australis</name>
    <dbReference type="NCBI Taxonomy" id="44445"/>
    <lineage>
        <taxon>Eukaryota</taxon>
        <taxon>Sar</taxon>
        <taxon>Stramenopiles</taxon>
        <taxon>Ochrophyta</taxon>
        <taxon>Bacillariophyta</taxon>
        <taxon>Bacillariophyceae</taxon>
        <taxon>Bacillariophycidae</taxon>
        <taxon>Bacillariales</taxon>
        <taxon>Bacillariaceae</taxon>
        <taxon>Pseudo-nitzschia</taxon>
    </lineage>
</organism>
<dbReference type="PANTHER" id="PTHR12197">
    <property type="entry name" value="HISTONE-LYSINE N-METHYLTRANSFERASE SMYD"/>
    <property type="match status" value="1"/>
</dbReference>
<evidence type="ECO:0000259" key="1">
    <source>
        <dbReference type="PROSITE" id="PS50280"/>
    </source>
</evidence>
<dbReference type="CDD" id="cd20071">
    <property type="entry name" value="SET_SMYD"/>
    <property type="match status" value="1"/>
</dbReference>
<evidence type="ECO:0000313" key="2">
    <source>
        <dbReference type="EMBL" id="CAE0724642.1"/>
    </source>
</evidence>
<reference evidence="2" key="1">
    <citation type="submission" date="2021-01" db="EMBL/GenBank/DDBJ databases">
        <authorList>
            <person name="Corre E."/>
            <person name="Pelletier E."/>
            <person name="Niang G."/>
            <person name="Scheremetjew M."/>
            <person name="Finn R."/>
            <person name="Kale V."/>
            <person name="Holt S."/>
            <person name="Cochrane G."/>
            <person name="Meng A."/>
            <person name="Brown T."/>
            <person name="Cohen L."/>
        </authorList>
    </citation>
    <scope>NUCLEOTIDE SEQUENCE</scope>
    <source>
        <strain evidence="2">10249 10 AB</strain>
    </source>
</reference>
<dbReference type="PANTHER" id="PTHR12197:SF251">
    <property type="entry name" value="EG:BACR7C10.4 PROTEIN"/>
    <property type="match status" value="1"/>
</dbReference>
<protein>
    <recommendedName>
        <fullName evidence="1">SET domain-containing protein</fullName>
    </recommendedName>
</protein>
<dbReference type="Gene3D" id="1.25.40.10">
    <property type="entry name" value="Tetratricopeptide repeat domain"/>
    <property type="match status" value="1"/>
</dbReference>
<dbReference type="Gene3D" id="2.170.270.10">
    <property type="entry name" value="SET domain"/>
    <property type="match status" value="1"/>
</dbReference>
<name>A0A7S4ENI2_9STRA</name>
<dbReference type="SMART" id="SM00317">
    <property type="entry name" value="SET"/>
    <property type="match status" value="1"/>
</dbReference>
<gene>
    <name evidence="2" type="ORF">PAUS00366_LOCUS17399</name>
</gene>
<dbReference type="Pfam" id="PF00856">
    <property type="entry name" value="SET"/>
    <property type="match status" value="1"/>
</dbReference>
<dbReference type="InterPro" id="IPR046341">
    <property type="entry name" value="SET_dom_sf"/>
</dbReference>
<dbReference type="EMBL" id="HBIX01025284">
    <property type="protein sequence ID" value="CAE0724642.1"/>
    <property type="molecule type" value="Transcribed_RNA"/>
</dbReference>
<dbReference type="InterPro" id="IPR001214">
    <property type="entry name" value="SET_dom"/>
</dbReference>